<accession>A0A8H7D1C9</accession>
<dbReference type="InterPro" id="IPR059179">
    <property type="entry name" value="MLKL-like_MCAfunc"/>
</dbReference>
<evidence type="ECO:0000313" key="1">
    <source>
        <dbReference type="EMBL" id="KAF7357910.1"/>
    </source>
</evidence>
<evidence type="ECO:0000313" key="2">
    <source>
        <dbReference type="Proteomes" id="UP000620124"/>
    </source>
</evidence>
<dbReference type="CDD" id="cd21037">
    <property type="entry name" value="MLKL_NTD"/>
    <property type="match status" value="1"/>
</dbReference>
<name>A0A8H7D1C9_9AGAR</name>
<dbReference type="OrthoDB" id="2978551at2759"/>
<keyword evidence="2" id="KW-1185">Reference proteome</keyword>
<dbReference type="AlphaFoldDB" id="A0A8H7D1C9"/>
<organism evidence="1 2">
    <name type="scientific">Mycena venus</name>
    <dbReference type="NCBI Taxonomy" id="2733690"/>
    <lineage>
        <taxon>Eukaryota</taxon>
        <taxon>Fungi</taxon>
        <taxon>Dikarya</taxon>
        <taxon>Basidiomycota</taxon>
        <taxon>Agaricomycotina</taxon>
        <taxon>Agaricomycetes</taxon>
        <taxon>Agaricomycetidae</taxon>
        <taxon>Agaricales</taxon>
        <taxon>Marasmiineae</taxon>
        <taxon>Mycenaceae</taxon>
        <taxon>Mycena</taxon>
    </lineage>
</organism>
<dbReference type="Proteomes" id="UP000620124">
    <property type="component" value="Unassembled WGS sequence"/>
</dbReference>
<proteinExistence type="predicted"/>
<protein>
    <submittedName>
        <fullName evidence="1">Tetratricopeptide repeat family</fullName>
    </submittedName>
</protein>
<gene>
    <name evidence="1" type="ORF">MVEN_00837400</name>
</gene>
<sequence>MDPITVTTTLITLASFIKDLIEVGQSIKSSIEKVGENRRRIRELTNDVLHTLSDLANLTRGQEDAFQAPALLSALGNLKAEMLHVLSICREITPVQRPGFRRVGSQIKVWMKRDDLEKKIGRLKEHVNKCYLQFTTFSSARIEQTTARIEETAVQAVNSTLRVEQTLIVNNVESQVKLRHLEGMMAHLLLETQFGQNVLNQTMEIIASDATHKSLESQYLSAQTRSLMDSLQKCLTGGNLILQEPLSDPNEPLQLVLVQSTPLNTLHQILGAVLKVNESPTVQIQLNSMEEVMVGLGIHLDNIGMKSEAIAWERLRIRILHSLAAGHHCVGILCEIASALGELSIGYLHLFQFQAALQASQQSLDLWHHISESLPEVDNRTGQLIAMAAHAQNLLETGQGTAALSTAQDAVAISRSMATQLIESVAGSSPLTEEDEYRAVLSCDAIFRLAEALSSVDRNLESYEASMEGFQTVLRLRFLSRRPPGRDIDSFLDQICKVAEEGTFSLGMLADCVTLFRDLARMYPQKLSFPFLQLFHAYVYLSQHNTPLDSGSALETLRLFIEPTEDRPTPELDITMCIDFSALGIATEDVVRAYYTCPSHSFGSLMRNIFVTHFEQAVAVLRETVQELSTESNIIPWALSSISDIVPLVSKSQRMNLLQLLTKNIPRLGTILTRWRPDLR</sequence>
<reference evidence="1" key="1">
    <citation type="submission" date="2020-05" db="EMBL/GenBank/DDBJ databases">
        <title>Mycena genomes resolve the evolution of fungal bioluminescence.</title>
        <authorList>
            <person name="Tsai I.J."/>
        </authorList>
    </citation>
    <scope>NUCLEOTIDE SEQUENCE</scope>
    <source>
        <strain evidence="1">CCC161011</strain>
    </source>
</reference>
<comment type="caution">
    <text evidence="1">The sequence shown here is derived from an EMBL/GenBank/DDBJ whole genome shotgun (WGS) entry which is preliminary data.</text>
</comment>
<dbReference type="EMBL" id="JACAZI010000006">
    <property type="protein sequence ID" value="KAF7357910.1"/>
    <property type="molecule type" value="Genomic_DNA"/>
</dbReference>